<comment type="similarity">
    <text evidence="1">Belongs to the ABC transporter superfamily.</text>
</comment>
<proteinExistence type="inferred from homology"/>
<gene>
    <name evidence="6" type="ORF">O4G74_14820</name>
</gene>
<evidence type="ECO:0000256" key="4">
    <source>
        <dbReference type="ARBA" id="ARBA00022840"/>
    </source>
</evidence>
<dbReference type="GO" id="GO:0005524">
    <property type="term" value="F:ATP binding"/>
    <property type="evidence" value="ECO:0007669"/>
    <property type="project" value="UniProtKB-KW"/>
</dbReference>
<evidence type="ECO:0000259" key="5">
    <source>
        <dbReference type="PROSITE" id="PS50893"/>
    </source>
</evidence>
<evidence type="ECO:0000256" key="3">
    <source>
        <dbReference type="ARBA" id="ARBA00022741"/>
    </source>
</evidence>
<dbReference type="SUPFAM" id="SSF52540">
    <property type="entry name" value="P-loop containing nucleoside triphosphate hydrolases"/>
    <property type="match status" value="1"/>
</dbReference>
<keyword evidence="3" id="KW-0547">Nucleotide-binding</keyword>
<keyword evidence="2" id="KW-0813">Transport</keyword>
<dbReference type="InterPro" id="IPR027417">
    <property type="entry name" value="P-loop_NTPase"/>
</dbReference>
<dbReference type="Pfam" id="PF00005">
    <property type="entry name" value="ABC_tran"/>
    <property type="match status" value="1"/>
</dbReference>
<dbReference type="Proteomes" id="UP001083770">
    <property type="component" value="Unassembled WGS sequence"/>
</dbReference>
<keyword evidence="4 6" id="KW-0067">ATP-binding</keyword>
<dbReference type="RefSeq" id="WP_269403339.1">
    <property type="nucleotide sequence ID" value="NZ_JAPWGW010000005.1"/>
</dbReference>
<organism evidence="6 7">
    <name type="scientific">Henriciella marina</name>
    <dbReference type="NCBI Taxonomy" id="453851"/>
    <lineage>
        <taxon>Bacteria</taxon>
        <taxon>Pseudomonadati</taxon>
        <taxon>Pseudomonadota</taxon>
        <taxon>Alphaproteobacteria</taxon>
        <taxon>Hyphomonadales</taxon>
        <taxon>Hyphomonadaceae</taxon>
        <taxon>Henriciella</taxon>
    </lineage>
</organism>
<evidence type="ECO:0000313" key="6">
    <source>
        <dbReference type="EMBL" id="MCZ4299337.1"/>
    </source>
</evidence>
<protein>
    <submittedName>
        <fullName evidence="6">ATP-binding cassette domain-containing protein</fullName>
    </submittedName>
</protein>
<dbReference type="PANTHER" id="PTHR43117:SF4">
    <property type="entry name" value="OSMOPROTECTANT IMPORT ATP-BINDING PROTEIN OSMV"/>
    <property type="match status" value="1"/>
</dbReference>
<dbReference type="Gene3D" id="3.40.50.300">
    <property type="entry name" value="P-loop containing nucleotide triphosphate hydrolases"/>
    <property type="match status" value="1"/>
</dbReference>
<reference evidence="6" key="1">
    <citation type="submission" date="2022-12" db="EMBL/GenBank/DDBJ databases">
        <title>Bacterial isolates from different developmental stages of Nematostella vectensis.</title>
        <authorList>
            <person name="Fraune S."/>
        </authorList>
    </citation>
    <scope>NUCLEOTIDE SEQUENCE</scope>
    <source>
        <strain evidence="6">G21632-S1</strain>
    </source>
</reference>
<evidence type="ECO:0000256" key="1">
    <source>
        <dbReference type="ARBA" id="ARBA00005417"/>
    </source>
</evidence>
<dbReference type="InterPro" id="IPR003593">
    <property type="entry name" value="AAA+_ATPase"/>
</dbReference>
<evidence type="ECO:0000256" key="2">
    <source>
        <dbReference type="ARBA" id="ARBA00022448"/>
    </source>
</evidence>
<accession>A0ABT4LYA8</accession>
<comment type="caution">
    <text evidence="6">The sequence shown here is derived from an EMBL/GenBank/DDBJ whole genome shotgun (WGS) entry which is preliminary data.</text>
</comment>
<dbReference type="EMBL" id="JAPWGW010000005">
    <property type="protein sequence ID" value="MCZ4299337.1"/>
    <property type="molecule type" value="Genomic_DNA"/>
</dbReference>
<dbReference type="PROSITE" id="PS00211">
    <property type="entry name" value="ABC_TRANSPORTER_1"/>
    <property type="match status" value="1"/>
</dbReference>
<feature type="domain" description="ABC transporter" evidence="5">
    <location>
        <begin position="1"/>
        <end position="221"/>
    </location>
</feature>
<dbReference type="SMART" id="SM00382">
    <property type="entry name" value="AAA"/>
    <property type="match status" value="1"/>
</dbReference>
<dbReference type="PANTHER" id="PTHR43117">
    <property type="entry name" value="OSMOPROTECTANT IMPORT ATP-BINDING PROTEIN OSMV"/>
    <property type="match status" value="1"/>
</dbReference>
<dbReference type="InterPro" id="IPR003439">
    <property type="entry name" value="ABC_transporter-like_ATP-bd"/>
</dbReference>
<evidence type="ECO:0000313" key="7">
    <source>
        <dbReference type="Proteomes" id="UP001083770"/>
    </source>
</evidence>
<sequence>MVDGVSLDLAAGETLALIGHSGCGKTTTLKMLNRLVEPDAGEVWLGGTRAHDMPAHEWRRRIGFVIQSAGLFPHRSVAENVLVTPRLLGWDEGRQKKKLDELLSMVGLPAERYADRYPTALSGGERQRVGLARALAGEPEIILMDEPFAALDPITRTSLIDDMARLKKELGFASVLVTHDFAEALRLSDRVAVMDGGQIVQKGTPADLIALPATDTVRDLLAAPRRLAETVGRAFTGHKT</sequence>
<keyword evidence="7" id="KW-1185">Reference proteome</keyword>
<dbReference type="InterPro" id="IPR017871">
    <property type="entry name" value="ABC_transporter-like_CS"/>
</dbReference>
<dbReference type="PROSITE" id="PS50893">
    <property type="entry name" value="ABC_TRANSPORTER_2"/>
    <property type="match status" value="1"/>
</dbReference>
<name>A0ABT4LYA8_9PROT</name>